<dbReference type="PRINTS" id="PR00344">
    <property type="entry name" value="BCTRLSENSOR"/>
</dbReference>
<dbReference type="InterPro" id="IPR003594">
    <property type="entry name" value="HATPase_dom"/>
</dbReference>
<protein>
    <recommendedName>
        <fullName evidence="2">histidine kinase</fullName>
        <ecNumber evidence="2">2.7.13.3</ecNumber>
    </recommendedName>
</protein>
<dbReference type="InterPro" id="IPR003661">
    <property type="entry name" value="HisK_dim/P_dom"/>
</dbReference>
<comment type="caution">
    <text evidence="9">The sequence shown here is derived from an EMBL/GenBank/DDBJ whole genome shotgun (WGS) entry which is preliminary data.</text>
</comment>
<evidence type="ECO:0000256" key="4">
    <source>
        <dbReference type="ARBA" id="ARBA00022679"/>
    </source>
</evidence>
<dbReference type="PROSITE" id="PS50109">
    <property type="entry name" value="HIS_KIN"/>
    <property type="match status" value="1"/>
</dbReference>
<comment type="catalytic activity">
    <reaction evidence="1">
        <text>ATP + protein L-histidine = ADP + protein N-phospho-L-histidine.</text>
        <dbReference type="EC" id="2.7.13.3"/>
    </reaction>
</comment>
<dbReference type="InterPro" id="IPR050351">
    <property type="entry name" value="BphY/WalK/GraS-like"/>
</dbReference>
<accession>A0ABR7ZV03</accession>
<dbReference type="EMBL" id="JACJQB010000008">
    <property type="protein sequence ID" value="MBD2187808.1"/>
    <property type="molecule type" value="Genomic_DNA"/>
</dbReference>
<organism evidence="9 10">
    <name type="scientific">Pseudanabaena mucicola FACHB-723</name>
    <dbReference type="NCBI Taxonomy" id="2692860"/>
    <lineage>
        <taxon>Bacteria</taxon>
        <taxon>Bacillati</taxon>
        <taxon>Cyanobacteriota</taxon>
        <taxon>Cyanophyceae</taxon>
        <taxon>Pseudanabaenales</taxon>
        <taxon>Pseudanabaenaceae</taxon>
        <taxon>Pseudanabaena</taxon>
    </lineage>
</organism>
<dbReference type="GO" id="GO:0016301">
    <property type="term" value="F:kinase activity"/>
    <property type="evidence" value="ECO:0007669"/>
    <property type="project" value="UniProtKB-KW"/>
</dbReference>
<dbReference type="Pfam" id="PF02518">
    <property type="entry name" value="HATPase_c"/>
    <property type="match status" value="1"/>
</dbReference>
<evidence type="ECO:0000256" key="3">
    <source>
        <dbReference type="ARBA" id="ARBA00022553"/>
    </source>
</evidence>
<dbReference type="SMART" id="SM00388">
    <property type="entry name" value="HisKA"/>
    <property type="match status" value="1"/>
</dbReference>
<dbReference type="InterPro" id="IPR005467">
    <property type="entry name" value="His_kinase_dom"/>
</dbReference>
<evidence type="ECO:0000256" key="1">
    <source>
        <dbReference type="ARBA" id="ARBA00000085"/>
    </source>
</evidence>
<dbReference type="Pfam" id="PF00512">
    <property type="entry name" value="HisKA"/>
    <property type="match status" value="1"/>
</dbReference>
<dbReference type="InterPro" id="IPR004358">
    <property type="entry name" value="Sig_transdc_His_kin-like_C"/>
</dbReference>
<gene>
    <name evidence="9" type="ORF">H6F41_06590</name>
</gene>
<dbReference type="Gene3D" id="1.10.287.130">
    <property type="match status" value="1"/>
</dbReference>
<dbReference type="PANTHER" id="PTHR45453:SF1">
    <property type="entry name" value="PHOSPHATE REGULON SENSOR PROTEIN PHOR"/>
    <property type="match status" value="1"/>
</dbReference>
<keyword evidence="3" id="KW-0597">Phosphoprotein</keyword>
<dbReference type="Gene3D" id="3.30.565.10">
    <property type="entry name" value="Histidine kinase-like ATPase, C-terminal domain"/>
    <property type="match status" value="1"/>
</dbReference>
<name>A0ABR7ZV03_9CYAN</name>
<keyword evidence="4" id="KW-0808">Transferase</keyword>
<dbReference type="CDD" id="cd00082">
    <property type="entry name" value="HisKA"/>
    <property type="match status" value="1"/>
</dbReference>
<evidence type="ECO:0000313" key="9">
    <source>
        <dbReference type="EMBL" id="MBD2187808.1"/>
    </source>
</evidence>
<evidence type="ECO:0000256" key="5">
    <source>
        <dbReference type="ARBA" id="ARBA00022777"/>
    </source>
</evidence>
<evidence type="ECO:0000313" key="10">
    <source>
        <dbReference type="Proteomes" id="UP000642094"/>
    </source>
</evidence>
<evidence type="ECO:0000259" key="8">
    <source>
        <dbReference type="PROSITE" id="PS50109"/>
    </source>
</evidence>
<dbReference type="PANTHER" id="PTHR45453">
    <property type="entry name" value="PHOSPHATE REGULON SENSOR PROTEIN PHOR"/>
    <property type="match status" value="1"/>
</dbReference>
<dbReference type="SUPFAM" id="SSF47384">
    <property type="entry name" value="Homodimeric domain of signal transducing histidine kinase"/>
    <property type="match status" value="1"/>
</dbReference>
<evidence type="ECO:0000256" key="2">
    <source>
        <dbReference type="ARBA" id="ARBA00012438"/>
    </source>
</evidence>
<dbReference type="EC" id="2.7.13.3" evidence="2"/>
<proteinExistence type="predicted"/>
<dbReference type="Proteomes" id="UP000642094">
    <property type="component" value="Unassembled WGS sequence"/>
</dbReference>
<keyword evidence="6" id="KW-0902">Two-component regulatory system</keyword>
<keyword evidence="5 9" id="KW-0418">Kinase</keyword>
<dbReference type="SUPFAM" id="SSF55874">
    <property type="entry name" value="ATPase domain of HSP90 chaperone/DNA topoisomerase II/histidine kinase"/>
    <property type="match status" value="1"/>
</dbReference>
<feature type="transmembrane region" description="Helical" evidence="7">
    <location>
        <begin position="171"/>
        <end position="194"/>
    </location>
</feature>
<keyword evidence="7" id="KW-0472">Membrane</keyword>
<dbReference type="InterPro" id="IPR036097">
    <property type="entry name" value="HisK_dim/P_sf"/>
</dbReference>
<dbReference type="CDD" id="cd00075">
    <property type="entry name" value="HATPase"/>
    <property type="match status" value="1"/>
</dbReference>
<reference evidence="9 10" key="1">
    <citation type="journal article" date="2020" name="ISME J.">
        <title>Comparative genomics reveals insights into cyanobacterial evolution and habitat adaptation.</title>
        <authorList>
            <person name="Chen M.Y."/>
            <person name="Teng W.K."/>
            <person name="Zhao L."/>
            <person name="Hu C.X."/>
            <person name="Zhou Y.K."/>
            <person name="Han B.P."/>
            <person name="Song L.R."/>
            <person name="Shu W.S."/>
        </authorList>
    </citation>
    <scope>NUCLEOTIDE SEQUENCE [LARGE SCALE GENOMIC DNA]</scope>
    <source>
        <strain evidence="9 10">FACHB-723</strain>
    </source>
</reference>
<feature type="domain" description="Histidine kinase" evidence="8">
    <location>
        <begin position="214"/>
        <end position="437"/>
    </location>
</feature>
<dbReference type="InterPro" id="IPR036890">
    <property type="entry name" value="HATPase_C_sf"/>
</dbReference>
<evidence type="ECO:0000256" key="6">
    <source>
        <dbReference type="ARBA" id="ARBA00023012"/>
    </source>
</evidence>
<keyword evidence="10" id="KW-1185">Reference proteome</keyword>
<evidence type="ECO:0000256" key="7">
    <source>
        <dbReference type="SAM" id="Phobius"/>
    </source>
</evidence>
<sequence>MMSMVLGITTLFIYQYFANNLYDKIDRQIKNLADSAAHSLPTIKANLGISQTSRTFDNDGDLDIPWQDLRQNQQTVEWFSADGKLLVRTGKKIPKFPLVQSSILGKVQKLKINENDQHNLTNTEYEDLRFVTIPVYLSSSLSNQDSSQKVLIGYVRVSESGEEIEEELERLLWALGWGGILAIALSSIGGWWLVKKALQPIERNYEQMRQFTADASHELRSPLTAIKTSVDVIRSHPERIHRDDVQKMAAIAHATAQMGNLVEDLLFMARFDNTKFSEYERHKLLFSLSELLEDVLEILETQIQQKEITLHTNLYDPKLNQINIYGEPHEIRRLLMNLLENAIAYTPKAGDLTVNLLKYEDYLKVSISDTGIGIANEDLDHIFERFWRSDRARTRRSGGSGLGLSIAQAIANRHGTTINVKSEIGVGSSFSVKFFYK</sequence>
<keyword evidence="7" id="KW-1133">Transmembrane helix</keyword>
<dbReference type="SMART" id="SM00387">
    <property type="entry name" value="HATPase_c"/>
    <property type="match status" value="1"/>
</dbReference>
<keyword evidence="7" id="KW-0812">Transmembrane</keyword>